<feature type="non-terminal residue" evidence="1">
    <location>
        <position position="183"/>
    </location>
</feature>
<sequence length="183" mass="20749">VESDYDHVLNVFGLINLDSGHTSFIGLYRTTDLDELSQILVGVDTLYYYEYEKDEGEDGEEGFWVIDSIYEPAALIKDAVVLVSDNQGNSYEFSFVDKVTFIDTIYIDTTFTFYGYTFDWDTTIYDTNTFRINFYVDTTGTFNPQPETNYQLSITAPGFDPVSGSLTTPMIPTIDSLVQRGHA</sequence>
<evidence type="ECO:0000313" key="1">
    <source>
        <dbReference type="EMBL" id="SVA62172.1"/>
    </source>
</evidence>
<dbReference type="EMBL" id="UINC01014603">
    <property type="protein sequence ID" value="SVA62172.1"/>
    <property type="molecule type" value="Genomic_DNA"/>
</dbReference>
<organism evidence="1">
    <name type="scientific">marine metagenome</name>
    <dbReference type="NCBI Taxonomy" id="408172"/>
    <lineage>
        <taxon>unclassified sequences</taxon>
        <taxon>metagenomes</taxon>
        <taxon>ecological metagenomes</taxon>
    </lineage>
</organism>
<dbReference type="Pfam" id="PF14054">
    <property type="entry name" value="DUF4249"/>
    <property type="match status" value="1"/>
</dbReference>
<protein>
    <submittedName>
        <fullName evidence="1">Uncharacterized protein</fullName>
    </submittedName>
</protein>
<gene>
    <name evidence="1" type="ORF">METZ01_LOCUS115026</name>
</gene>
<proteinExistence type="predicted"/>
<feature type="non-terminal residue" evidence="1">
    <location>
        <position position="1"/>
    </location>
</feature>
<dbReference type="InterPro" id="IPR025345">
    <property type="entry name" value="DUF4249"/>
</dbReference>
<reference evidence="1" key="1">
    <citation type="submission" date="2018-05" db="EMBL/GenBank/DDBJ databases">
        <authorList>
            <person name="Lanie J.A."/>
            <person name="Ng W.-L."/>
            <person name="Kazmierczak K.M."/>
            <person name="Andrzejewski T.M."/>
            <person name="Davidsen T.M."/>
            <person name="Wayne K.J."/>
            <person name="Tettelin H."/>
            <person name="Glass J.I."/>
            <person name="Rusch D."/>
            <person name="Podicherti R."/>
            <person name="Tsui H.-C.T."/>
            <person name="Winkler M.E."/>
        </authorList>
    </citation>
    <scope>NUCLEOTIDE SEQUENCE</scope>
</reference>
<dbReference type="AlphaFoldDB" id="A0A381XC79"/>
<accession>A0A381XC79</accession>
<name>A0A381XC79_9ZZZZ</name>